<organism evidence="2 3">
    <name type="scientific">Winogradskyella epiphytica</name>
    <dbReference type="NCBI Taxonomy" id="262005"/>
    <lineage>
        <taxon>Bacteria</taxon>
        <taxon>Pseudomonadati</taxon>
        <taxon>Bacteroidota</taxon>
        <taxon>Flavobacteriia</taxon>
        <taxon>Flavobacteriales</taxon>
        <taxon>Flavobacteriaceae</taxon>
        <taxon>Winogradskyella</taxon>
    </lineage>
</organism>
<comment type="caution">
    <text evidence="2">The sequence shown here is derived from an EMBL/GenBank/DDBJ whole genome shotgun (WGS) entry which is preliminary data.</text>
</comment>
<dbReference type="Gene3D" id="3.20.80.10">
    <property type="entry name" value="Regulatory factor, effector binding domain"/>
    <property type="match status" value="1"/>
</dbReference>
<dbReference type="InterPro" id="IPR029442">
    <property type="entry name" value="GyrI-like"/>
</dbReference>
<evidence type="ECO:0000313" key="2">
    <source>
        <dbReference type="EMBL" id="PYE80969.1"/>
    </source>
</evidence>
<reference evidence="2 3" key="1">
    <citation type="submission" date="2018-06" db="EMBL/GenBank/DDBJ databases">
        <title>Genomic Encyclopedia of Type Strains, Phase III (KMG-III): the genomes of soil and plant-associated and newly described type strains.</title>
        <authorList>
            <person name="Whitman W."/>
        </authorList>
    </citation>
    <scope>NUCLEOTIDE SEQUENCE [LARGE SCALE GENOMIC DNA]</scope>
    <source>
        <strain evidence="2 3">CECT 7945</strain>
    </source>
</reference>
<dbReference type="InterPro" id="IPR010499">
    <property type="entry name" value="AraC_E-bd"/>
</dbReference>
<dbReference type="RefSeq" id="WP_110475592.1">
    <property type="nucleotide sequence ID" value="NZ_BMWQ01000003.1"/>
</dbReference>
<dbReference type="OrthoDB" id="9807923at2"/>
<accession>A0A2V4X6P0</accession>
<dbReference type="Pfam" id="PF10604">
    <property type="entry name" value="Polyketide_cyc2"/>
    <property type="match status" value="1"/>
</dbReference>
<dbReference type="InterPro" id="IPR011256">
    <property type="entry name" value="Reg_factor_effector_dom_sf"/>
</dbReference>
<dbReference type="Proteomes" id="UP000248054">
    <property type="component" value="Unassembled WGS sequence"/>
</dbReference>
<evidence type="ECO:0000313" key="3">
    <source>
        <dbReference type="Proteomes" id="UP000248054"/>
    </source>
</evidence>
<dbReference type="CDD" id="cd07818">
    <property type="entry name" value="SRPBCC_1"/>
    <property type="match status" value="1"/>
</dbReference>
<dbReference type="Pfam" id="PF06445">
    <property type="entry name" value="GyrI-like"/>
    <property type="match status" value="1"/>
</dbReference>
<keyword evidence="3" id="KW-1185">Reference proteome</keyword>
<protein>
    <submittedName>
        <fullName evidence="2">Polyketide cyclase/dehydrase/lipid transport protein</fullName>
    </submittedName>
</protein>
<gene>
    <name evidence="2" type="ORF">DFQ11_10349</name>
</gene>
<dbReference type="SUPFAM" id="SSF55961">
    <property type="entry name" value="Bet v1-like"/>
    <property type="match status" value="1"/>
</dbReference>
<evidence type="ECO:0000259" key="1">
    <source>
        <dbReference type="SMART" id="SM00871"/>
    </source>
</evidence>
<sequence length="340" mass="38602">MKAFKYVLLLLLILVIGVSIYIAVQPNSFEVSRTQNINAPQSVVYNNVIDFKNWESWSPWVEENPKTVITLPEKTKGIESFYEWKDDDGTGRMTTTETQPNSSITQEMQFADYPISDVNWSFKSNDDGTTNVTWTISGDNLPFGFKMFSAFMGGMEKQIGPRFERGLTLLDSVVQAEMKVYSIKVEGVTQHSGGYYLYNTTSSKFNNFKENMQTHISKVGAYAVTHNISMAGTPFVIYHKWDEANDAIIFSSCIPTNSRIISEEPEVLTGQLESFRTVKTLLKGDYSNLKEAWGATKKYIADNNLKIKESGPMIETYLTMPENYPNPADWRTELYIAVEE</sequence>
<dbReference type="InterPro" id="IPR023393">
    <property type="entry name" value="START-like_dom_sf"/>
</dbReference>
<dbReference type="SUPFAM" id="SSF55136">
    <property type="entry name" value="Probable bacterial effector-binding domain"/>
    <property type="match status" value="1"/>
</dbReference>
<dbReference type="EMBL" id="QJTD01000003">
    <property type="protein sequence ID" value="PYE80969.1"/>
    <property type="molecule type" value="Genomic_DNA"/>
</dbReference>
<feature type="domain" description="AraC effector-binding" evidence="1">
    <location>
        <begin position="181"/>
        <end position="339"/>
    </location>
</feature>
<name>A0A2V4X6P0_9FLAO</name>
<dbReference type="AlphaFoldDB" id="A0A2V4X6P0"/>
<dbReference type="SMART" id="SM00871">
    <property type="entry name" value="AraC_E_bind"/>
    <property type="match status" value="1"/>
</dbReference>
<dbReference type="Gene3D" id="3.30.530.20">
    <property type="match status" value="1"/>
</dbReference>
<proteinExistence type="predicted"/>
<dbReference type="InterPro" id="IPR019587">
    <property type="entry name" value="Polyketide_cyclase/dehydratase"/>
</dbReference>